<proteinExistence type="predicted"/>
<evidence type="ECO:0000313" key="1">
    <source>
        <dbReference type="EMBL" id="CAH3146409.1"/>
    </source>
</evidence>
<name>A0ABN8PLM0_9CNID</name>
<dbReference type="Proteomes" id="UP001159405">
    <property type="component" value="Unassembled WGS sequence"/>
</dbReference>
<evidence type="ECO:0000313" key="2">
    <source>
        <dbReference type="Proteomes" id="UP001159405"/>
    </source>
</evidence>
<dbReference type="EMBL" id="CALNXK010000078">
    <property type="protein sequence ID" value="CAH3146409.1"/>
    <property type="molecule type" value="Genomic_DNA"/>
</dbReference>
<accession>A0ABN8PLM0</accession>
<reference evidence="1 2" key="1">
    <citation type="submission" date="2022-05" db="EMBL/GenBank/DDBJ databases">
        <authorList>
            <consortium name="Genoscope - CEA"/>
            <person name="William W."/>
        </authorList>
    </citation>
    <scope>NUCLEOTIDE SEQUENCE [LARGE SCALE GENOMIC DNA]</scope>
</reference>
<gene>
    <name evidence="1" type="ORF">PLOB_00045048</name>
</gene>
<organism evidence="1 2">
    <name type="scientific">Porites lobata</name>
    <dbReference type="NCBI Taxonomy" id="104759"/>
    <lineage>
        <taxon>Eukaryota</taxon>
        <taxon>Metazoa</taxon>
        <taxon>Cnidaria</taxon>
        <taxon>Anthozoa</taxon>
        <taxon>Hexacorallia</taxon>
        <taxon>Scleractinia</taxon>
        <taxon>Fungiina</taxon>
        <taxon>Poritidae</taxon>
        <taxon>Porites</taxon>
    </lineage>
</organism>
<comment type="caution">
    <text evidence="1">The sequence shown here is derived from an EMBL/GenBank/DDBJ whole genome shotgun (WGS) entry which is preliminary data.</text>
</comment>
<keyword evidence="2" id="KW-1185">Reference proteome</keyword>
<feature type="non-terminal residue" evidence="1">
    <location>
        <position position="144"/>
    </location>
</feature>
<protein>
    <submittedName>
        <fullName evidence="1">Uncharacterized protein</fullName>
    </submittedName>
</protein>
<sequence>MLVREQPVQFQVDCAASANILPLKYAEGEEFDSCSQMLVMWNGTKVTPYKVRFLVVKEDLTPLLGLNATEKMKLLTVHKKNFIKEAVSRQSRNVHLQVDPDCKPVILPARKVPVSVQLQRLERLKVIIPVDEPTEGVSQIVVAV</sequence>